<dbReference type="OrthoDB" id="10335826at2759"/>
<name>U4L4L2_PYROM</name>
<organism evidence="2 3">
    <name type="scientific">Pyronema omphalodes (strain CBS 100304)</name>
    <name type="common">Pyronema confluens</name>
    <dbReference type="NCBI Taxonomy" id="1076935"/>
    <lineage>
        <taxon>Eukaryota</taxon>
        <taxon>Fungi</taxon>
        <taxon>Dikarya</taxon>
        <taxon>Ascomycota</taxon>
        <taxon>Pezizomycotina</taxon>
        <taxon>Pezizomycetes</taxon>
        <taxon>Pezizales</taxon>
        <taxon>Pyronemataceae</taxon>
        <taxon>Pyronema</taxon>
    </lineage>
</organism>
<keyword evidence="3" id="KW-1185">Reference proteome</keyword>
<feature type="compositionally biased region" description="Polar residues" evidence="1">
    <location>
        <begin position="82"/>
        <end position="95"/>
    </location>
</feature>
<feature type="region of interest" description="Disordered" evidence="1">
    <location>
        <begin position="1"/>
        <end position="52"/>
    </location>
</feature>
<feature type="region of interest" description="Disordered" evidence="1">
    <location>
        <begin position="245"/>
        <end position="272"/>
    </location>
</feature>
<evidence type="ECO:0000256" key="1">
    <source>
        <dbReference type="SAM" id="MobiDB-lite"/>
    </source>
</evidence>
<dbReference type="AlphaFoldDB" id="U4L4L2"/>
<dbReference type="EMBL" id="HF935345">
    <property type="protein sequence ID" value="CCX07243.1"/>
    <property type="molecule type" value="Genomic_DNA"/>
</dbReference>
<feature type="region of interest" description="Disordered" evidence="1">
    <location>
        <begin position="124"/>
        <end position="143"/>
    </location>
</feature>
<protein>
    <submittedName>
        <fullName evidence="2">Uncharacterized protein</fullName>
    </submittedName>
</protein>
<feature type="region of interest" description="Disordered" evidence="1">
    <location>
        <begin position="82"/>
        <end position="104"/>
    </location>
</feature>
<proteinExistence type="predicted"/>
<gene>
    <name evidence="2" type="ORF">PCON_06832</name>
</gene>
<evidence type="ECO:0000313" key="2">
    <source>
        <dbReference type="EMBL" id="CCX07243.1"/>
    </source>
</evidence>
<feature type="compositionally biased region" description="Basic and acidic residues" evidence="1">
    <location>
        <begin position="10"/>
        <end position="21"/>
    </location>
</feature>
<dbReference type="Proteomes" id="UP000018144">
    <property type="component" value="Unassembled WGS sequence"/>
</dbReference>
<evidence type="ECO:0000313" key="3">
    <source>
        <dbReference type="Proteomes" id="UP000018144"/>
    </source>
</evidence>
<sequence>MAKIKNVRRPTSDKSAQRQNHDNSTPSNVMTNGDSIVLSVQPMGPPMKPGLHSDYIKLVQQSMQPPMKQPPRTHTAIRSIPTSRAGSHLQHQVQAEPQAPPSGVNEVPDGKDAIYNDFGMVVAWSSPEPHTPSPPQEDPKETQTPLLWFNQDGSTHLRMPKPEEEIFHALTPDLKPISTPTSAEGPLVEPKGSYRERFGHLGGLYQSGSRERDVAYMAMNFARRAQIEGKMAAHPRQMLQPMPQGGHPFPNYVCPDKRGQQVPSPGKREPEDWQQFINWDQCEKEDDEMDASE</sequence>
<reference evidence="2 3" key="1">
    <citation type="journal article" date="2013" name="PLoS Genet.">
        <title>The genome and development-dependent transcriptomes of Pyronema confluens: a window into fungal evolution.</title>
        <authorList>
            <person name="Traeger S."/>
            <person name="Altegoer F."/>
            <person name="Freitag M."/>
            <person name="Gabaldon T."/>
            <person name="Kempken F."/>
            <person name="Kumar A."/>
            <person name="Marcet-Houben M."/>
            <person name="Poggeler S."/>
            <person name="Stajich J.E."/>
            <person name="Nowrousian M."/>
        </authorList>
    </citation>
    <scope>NUCLEOTIDE SEQUENCE [LARGE SCALE GENOMIC DNA]</scope>
    <source>
        <strain evidence="3">CBS 100304</strain>
        <tissue evidence="2">Vegetative mycelium</tissue>
    </source>
</reference>
<accession>U4L4L2</accession>
<feature type="compositionally biased region" description="Polar residues" evidence="1">
    <location>
        <begin position="22"/>
        <end position="34"/>
    </location>
</feature>